<sequence length="373" mass="39960">MSSHVRDLIQWILNSPDVVAMVHEQALQPLTGRTVYPATYAGNGKDDKPRYCIAHLRDGSNVCTIDSIPSQANRLEAEWVSNPRYAGLFPNVSIEATQHDGSTSVRPLMLLGHRAADGAVLASELNEEVTAAMLAMSSRTPNPVPLARLSPTSLLMGLWDSRPNRTGLKLPRAFSAEIEATNVSERIKHSLYNAAWHASHLHSSLVEAIGTVKPSVVGLESAPDGDAGAGVEVHGEIVRRATLSMIPLRSNLGWLTPEDKDAAHQITAEYTATLGLLALSMPTSPYLRVGCTLLPAGSATMTLVRRDGSREVVSIEHDAVLEALGALASQMGFVDRVAKLTPKSVKGYVDAVTKEKKEGAGKRKKKGGQDDAT</sequence>
<dbReference type="NCBIfam" id="TIGR02570">
    <property type="entry name" value="cas7_GSU0053"/>
    <property type="match status" value="1"/>
</dbReference>
<evidence type="ECO:0000313" key="2">
    <source>
        <dbReference type="EMBL" id="MDK2126493.1"/>
    </source>
</evidence>
<dbReference type="EMBL" id="JARRAF010000039">
    <property type="protein sequence ID" value="MDK2126493.1"/>
    <property type="molecule type" value="Genomic_DNA"/>
</dbReference>
<name>A0ABT7E2G7_9NEIS</name>
<proteinExistence type="predicted"/>
<comment type="caution">
    <text evidence="2">The sequence shown here is derived from an EMBL/GenBank/DDBJ whole genome shotgun (WGS) entry which is preliminary data.</text>
</comment>
<gene>
    <name evidence="2" type="primary">cas7u</name>
    <name evidence="2" type="ORF">PZA18_20845</name>
</gene>
<evidence type="ECO:0000313" key="3">
    <source>
        <dbReference type="Proteomes" id="UP001172778"/>
    </source>
</evidence>
<protein>
    <submittedName>
        <fullName evidence="2">Type I-U CRISPR-associated RAMP protein Csb1/Cas7u</fullName>
    </submittedName>
</protein>
<dbReference type="InterPro" id="IPR013403">
    <property type="entry name" value="CRISPR-assoc_prot_Csb1/Cas7u"/>
</dbReference>
<dbReference type="Pfam" id="PF09617">
    <property type="entry name" value="Cas_GSU0053"/>
    <property type="match status" value="1"/>
</dbReference>
<dbReference type="RefSeq" id="WP_284102812.1">
    <property type="nucleotide sequence ID" value="NZ_JARRAF010000039.1"/>
</dbReference>
<feature type="region of interest" description="Disordered" evidence="1">
    <location>
        <begin position="353"/>
        <end position="373"/>
    </location>
</feature>
<accession>A0ABT7E2G7</accession>
<keyword evidence="3" id="KW-1185">Reference proteome</keyword>
<evidence type="ECO:0000256" key="1">
    <source>
        <dbReference type="SAM" id="MobiDB-lite"/>
    </source>
</evidence>
<reference evidence="2" key="1">
    <citation type="submission" date="2023-03" db="EMBL/GenBank/DDBJ databases">
        <title>Chitinimonas shenzhenensis gen. nov., sp. nov., a novel member of family Burkholderiaceae isolated from activated sludge collected in Shen Zhen, China.</title>
        <authorList>
            <person name="Wang X."/>
        </authorList>
    </citation>
    <scope>NUCLEOTIDE SEQUENCE</scope>
    <source>
        <strain evidence="2">DQS-5</strain>
    </source>
</reference>
<organism evidence="2 3">
    <name type="scientific">Parachitinimonas caeni</name>
    <dbReference type="NCBI Taxonomy" id="3031301"/>
    <lineage>
        <taxon>Bacteria</taxon>
        <taxon>Pseudomonadati</taxon>
        <taxon>Pseudomonadota</taxon>
        <taxon>Betaproteobacteria</taxon>
        <taxon>Neisseriales</taxon>
        <taxon>Chitinibacteraceae</taxon>
        <taxon>Parachitinimonas</taxon>
    </lineage>
</organism>
<dbReference type="Proteomes" id="UP001172778">
    <property type="component" value="Unassembled WGS sequence"/>
</dbReference>